<dbReference type="KEGG" id="csl:COCSUDRAFT_44252"/>
<dbReference type="InterPro" id="IPR032816">
    <property type="entry name" value="VTT_dom"/>
</dbReference>
<feature type="transmembrane region" description="Helical" evidence="1">
    <location>
        <begin position="201"/>
        <end position="222"/>
    </location>
</feature>
<keyword evidence="4" id="KW-1185">Reference proteome</keyword>
<dbReference type="PANTHER" id="PTHR46826">
    <property type="match status" value="1"/>
</dbReference>
<dbReference type="RefSeq" id="XP_005644370.1">
    <property type="nucleotide sequence ID" value="XM_005644313.1"/>
</dbReference>
<dbReference type="InterPro" id="IPR053240">
    <property type="entry name" value="VTT_domain"/>
</dbReference>
<gene>
    <name evidence="3" type="ORF">COCSUDRAFT_44252</name>
</gene>
<dbReference type="eggNOG" id="KOG3140">
    <property type="taxonomic scope" value="Eukaryota"/>
</dbReference>
<organism evidence="3 4">
    <name type="scientific">Coccomyxa subellipsoidea (strain C-169)</name>
    <name type="common">Green microalga</name>
    <dbReference type="NCBI Taxonomy" id="574566"/>
    <lineage>
        <taxon>Eukaryota</taxon>
        <taxon>Viridiplantae</taxon>
        <taxon>Chlorophyta</taxon>
        <taxon>core chlorophytes</taxon>
        <taxon>Trebouxiophyceae</taxon>
        <taxon>Trebouxiophyceae incertae sedis</taxon>
        <taxon>Coccomyxaceae</taxon>
        <taxon>Coccomyxa</taxon>
        <taxon>Coccomyxa subellipsoidea</taxon>
    </lineage>
</organism>
<dbReference type="AlphaFoldDB" id="I0YN57"/>
<keyword evidence="1" id="KW-0812">Transmembrane</keyword>
<sequence>MVECIFVLTPGICCPNRNDEVEQVSTSGNGASPGVDDADADVAKWTAYLAPAAVVIGLGLLVGGGFVFKGQLKEFIDYFVEVVDTWGPLRYPAYGLVYAALEVLALPAVPLTMTAGLLFGVGPGVCVVSVASTAAATVSFLIARYAARERVLELAQKNARFKAIDRAIGRNGLKVVTLLRLSPLLPLALSNYLYGLTSVDLPSYVAGSWAGMLPGTIAYVAAGTHLSSSWMLTGSYGRALLDGSGEGLAVEPWQVAAALGFTAIALLYLGRVAKDALDEADLEEEA</sequence>
<keyword evidence="1" id="KW-1133">Transmembrane helix</keyword>
<dbReference type="OrthoDB" id="166803at2759"/>
<dbReference type="GeneID" id="17037799"/>
<protein>
    <recommendedName>
        <fullName evidence="2">VTT domain-containing protein</fullName>
    </recommendedName>
</protein>
<feature type="transmembrane region" description="Helical" evidence="1">
    <location>
        <begin position="127"/>
        <end position="147"/>
    </location>
</feature>
<proteinExistence type="predicted"/>
<dbReference type="EMBL" id="AGSI01000017">
    <property type="protein sequence ID" value="EIE19826.1"/>
    <property type="molecule type" value="Genomic_DNA"/>
</dbReference>
<reference evidence="3 4" key="1">
    <citation type="journal article" date="2012" name="Genome Biol.">
        <title>The genome of the polar eukaryotic microalga coccomyxa subellipsoidea reveals traits of cold adaptation.</title>
        <authorList>
            <person name="Blanc G."/>
            <person name="Agarkova I."/>
            <person name="Grimwood J."/>
            <person name="Kuo A."/>
            <person name="Brueggeman A."/>
            <person name="Dunigan D."/>
            <person name="Gurnon J."/>
            <person name="Ladunga I."/>
            <person name="Lindquist E."/>
            <person name="Lucas S."/>
            <person name="Pangilinan J."/>
            <person name="Proschold T."/>
            <person name="Salamov A."/>
            <person name="Schmutz J."/>
            <person name="Weeks D."/>
            <person name="Yamada T."/>
            <person name="Claverie J.M."/>
            <person name="Grigoriev I."/>
            <person name="Van Etten J."/>
            <person name="Lomsadze A."/>
            <person name="Borodovsky M."/>
        </authorList>
    </citation>
    <scope>NUCLEOTIDE SEQUENCE [LARGE SCALE GENOMIC DNA]</scope>
    <source>
        <strain evidence="3 4">C-169</strain>
    </source>
</reference>
<evidence type="ECO:0000256" key="1">
    <source>
        <dbReference type="SAM" id="Phobius"/>
    </source>
</evidence>
<comment type="caution">
    <text evidence="3">The sequence shown here is derived from an EMBL/GenBank/DDBJ whole genome shotgun (WGS) entry which is preliminary data.</text>
</comment>
<evidence type="ECO:0000313" key="4">
    <source>
        <dbReference type="Proteomes" id="UP000007264"/>
    </source>
</evidence>
<feature type="domain" description="VTT" evidence="2">
    <location>
        <begin position="106"/>
        <end position="224"/>
    </location>
</feature>
<dbReference type="Proteomes" id="UP000007264">
    <property type="component" value="Unassembled WGS sequence"/>
</dbReference>
<evidence type="ECO:0000313" key="3">
    <source>
        <dbReference type="EMBL" id="EIE19826.1"/>
    </source>
</evidence>
<feature type="transmembrane region" description="Helical" evidence="1">
    <location>
        <begin position="96"/>
        <end position="121"/>
    </location>
</feature>
<evidence type="ECO:0000259" key="2">
    <source>
        <dbReference type="Pfam" id="PF09335"/>
    </source>
</evidence>
<accession>I0YN57</accession>
<name>I0YN57_COCSC</name>
<dbReference type="PANTHER" id="PTHR46826:SF1">
    <property type="entry name" value="TVP38_TMEM64 FAMILY MEMBRANE PROTEIN YDJX"/>
    <property type="match status" value="1"/>
</dbReference>
<feature type="transmembrane region" description="Helical" evidence="1">
    <location>
        <begin position="45"/>
        <end position="68"/>
    </location>
</feature>
<keyword evidence="1" id="KW-0472">Membrane</keyword>
<dbReference type="Pfam" id="PF09335">
    <property type="entry name" value="VTT_dom"/>
    <property type="match status" value="1"/>
</dbReference>